<proteinExistence type="predicted"/>
<name>A0ABQ0LXD1_MYCCL</name>
<gene>
    <name evidence="2" type="ORF">MCHLO_12152</name>
</gene>
<dbReference type="Proteomes" id="UP000815677">
    <property type="component" value="Unassembled WGS sequence"/>
</dbReference>
<dbReference type="EMBL" id="DF848997">
    <property type="protein sequence ID" value="GAT55374.1"/>
    <property type="molecule type" value="Genomic_DNA"/>
</dbReference>
<reference evidence="2" key="1">
    <citation type="submission" date="2014-09" db="EMBL/GenBank/DDBJ databases">
        <title>Genome sequence of the luminous mushroom Mycena chlorophos for searching fungal bioluminescence genes.</title>
        <authorList>
            <person name="Tanaka Y."/>
            <person name="Kasuga D."/>
            <person name="Oba Y."/>
            <person name="Hase S."/>
            <person name="Sato K."/>
            <person name="Oba Y."/>
            <person name="Sakakibara Y."/>
        </authorList>
    </citation>
    <scope>NUCLEOTIDE SEQUENCE</scope>
</reference>
<evidence type="ECO:0000313" key="3">
    <source>
        <dbReference type="Proteomes" id="UP000815677"/>
    </source>
</evidence>
<evidence type="ECO:0000256" key="1">
    <source>
        <dbReference type="SAM" id="MobiDB-lite"/>
    </source>
</evidence>
<feature type="compositionally biased region" description="Polar residues" evidence="1">
    <location>
        <begin position="1"/>
        <end position="10"/>
    </location>
</feature>
<organism evidence="2 3">
    <name type="scientific">Mycena chlorophos</name>
    <name type="common">Agaric fungus</name>
    <name type="synonym">Agaricus chlorophos</name>
    <dbReference type="NCBI Taxonomy" id="658473"/>
    <lineage>
        <taxon>Eukaryota</taxon>
        <taxon>Fungi</taxon>
        <taxon>Dikarya</taxon>
        <taxon>Basidiomycota</taxon>
        <taxon>Agaricomycotina</taxon>
        <taxon>Agaricomycetes</taxon>
        <taxon>Agaricomycetidae</taxon>
        <taxon>Agaricales</taxon>
        <taxon>Marasmiineae</taxon>
        <taxon>Mycenaceae</taxon>
        <taxon>Mycena</taxon>
    </lineage>
</organism>
<sequence>MSSGSVFTSPTKRRVPLQPYTPPIQRSASGRPMPSIGFDYATAKIPGQGVSMRELRLRGPEMHMRGAGDCVFAGLQRIVFRIIWPGYAHVEWCRTMPVVAPNGAPITRVGLAIQVASTFANYFEVSRSPSSSLLAPSKCSVDLQKTQYEQPSSADWMISPACVQFKHLYLIALVNTAEGVWQADVALDVV</sequence>
<accession>A0ABQ0LXD1</accession>
<keyword evidence="3" id="KW-1185">Reference proteome</keyword>
<feature type="region of interest" description="Disordered" evidence="1">
    <location>
        <begin position="1"/>
        <end position="31"/>
    </location>
</feature>
<evidence type="ECO:0000313" key="2">
    <source>
        <dbReference type="EMBL" id="GAT55374.1"/>
    </source>
</evidence>
<protein>
    <submittedName>
        <fullName evidence="2">Uncharacterized protein</fullName>
    </submittedName>
</protein>